<reference evidence="2 3" key="1">
    <citation type="journal article" date="2014" name="BMC Genomics">
        <title>Comparative genomics of the major fungal agents of human and animal Sporotrichosis: Sporothrix schenckii and Sporothrix brasiliensis.</title>
        <authorList>
            <person name="Teixeira M.M."/>
            <person name="de Almeida L.G."/>
            <person name="Kubitschek-Barreira P."/>
            <person name="Alves F.L."/>
            <person name="Kioshima E.S."/>
            <person name="Abadio A.K."/>
            <person name="Fernandes L."/>
            <person name="Derengowski L.S."/>
            <person name="Ferreira K.S."/>
            <person name="Souza R.C."/>
            <person name="Ruiz J.C."/>
            <person name="de Andrade N.C."/>
            <person name="Paes H.C."/>
            <person name="Nicola A.M."/>
            <person name="Albuquerque P."/>
            <person name="Gerber A.L."/>
            <person name="Martins V.P."/>
            <person name="Peconick L.D."/>
            <person name="Neto A.V."/>
            <person name="Chaucanez C.B."/>
            <person name="Silva P.A."/>
            <person name="Cunha O.L."/>
            <person name="de Oliveira F.F."/>
            <person name="dos Santos T.C."/>
            <person name="Barros A.L."/>
            <person name="Soares M.A."/>
            <person name="de Oliveira L.M."/>
            <person name="Marini M.M."/>
            <person name="Villalobos-Duno H."/>
            <person name="Cunha M.M."/>
            <person name="de Hoog S."/>
            <person name="da Silveira J.F."/>
            <person name="Henrissat B."/>
            <person name="Nino-Vega G.A."/>
            <person name="Cisalpino P.S."/>
            <person name="Mora-Montes H.M."/>
            <person name="Almeida S.R."/>
            <person name="Stajich J.E."/>
            <person name="Lopes-Bezerra L.M."/>
            <person name="Vasconcelos A.T."/>
            <person name="Felipe M.S."/>
        </authorList>
    </citation>
    <scope>NUCLEOTIDE SEQUENCE [LARGE SCALE GENOMIC DNA]</scope>
    <source>
        <strain evidence="2 3">1099-18</strain>
    </source>
</reference>
<dbReference type="OrthoDB" id="3476937at2759"/>
<evidence type="ECO:0000313" key="3">
    <source>
        <dbReference type="Proteomes" id="UP000033710"/>
    </source>
</evidence>
<comment type="caution">
    <text evidence="2">The sequence shown here is derived from an EMBL/GenBank/DDBJ whole genome shotgun (WGS) entry which is preliminary data.</text>
</comment>
<evidence type="ECO:0000313" key="2">
    <source>
        <dbReference type="EMBL" id="KJR86101.1"/>
    </source>
</evidence>
<accession>A0A0F2MD82</accession>
<dbReference type="KEGG" id="ssck:SPSK_02702"/>
<organism evidence="2 3">
    <name type="scientific">Sporothrix schenckii 1099-18</name>
    <dbReference type="NCBI Taxonomy" id="1397361"/>
    <lineage>
        <taxon>Eukaryota</taxon>
        <taxon>Fungi</taxon>
        <taxon>Dikarya</taxon>
        <taxon>Ascomycota</taxon>
        <taxon>Pezizomycotina</taxon>
        <taxon>Sordariomycetes</taxon>
        <taxon>Sordariomycetidae</taxon>
        <taxon>Ophiostomatales</taxon>
        <taxon>Ophiostomataceae</taxon>
        <taxon>Sporothrix</taxon>
    </lineage>
</organism>
<dbReference type="Proteomes" id="UP000033710">
    <property type="component" value="Unassembled WGS sequence"/>
</dbReference>
<dbReference type="VEuPathDB" id="FungiDB:SPSK_02702"/>
<dbReference type="AlphaFoldDB" id="A0A0F2MD82"/>
<reference evidence="2 3" key="2">
    <citation type="journal article" date="2015" name="Eukaryot. Cell">
        <title>Asexual propagation of a virulent clone complex in a human and feline outbreak of sporotrichosis.</title>
        <authorList>
            <person name="Teixeira Mde M."/>
            <person name="Rodrigues A.M."/>
            <person name="Tsui C.K."/>
            <person name="de Almeida L.G."/>
            <person name="Van Diepeningen A.D."/>
            <person name="van den Ende B.G."/>
            <person name="Fernandes G.F."/>
            <person name="Kano R."/>
            <person name="Hamelin R.C."/>
            <person name="Lopes-Bezerra L.M."/>
            <person name="Vasconcelos A.T."/>
            <person name="de Hoog S."/>
            <person name="de Camargo Z.P."/>
            <person name="Felipe M.S."/>
        </authorList>
    </citation>
    <scope>NUCLEOTIDE SEQUENCE [LARGE SCALE GENOMIC DNA]</scope>
    <source>
        <strain evidence="2 3">1099-18</strain>
    </source>
</reference>
<dbReference type="RefSeq" id="XP_016588777.1">
    <property type="nucleotide sequence ID" value="XM_016729569.1"/>
</dbReference>
<feature type="region of interest" description="Disordered" evidence="1">
    <location>
        <begin position="1"/>
        <end position="23"/>
    </location>
</feature>
<sequence length="284" mass="31863">MSRDDTFSPLEDESASRVTSLHTDRAFDAETRRRQNAARHLEFLKKEHETYAHCHEILVAADVDAEAQPVHVTLYDWTCLQPSPTSWPPSPEPTMSTPSPSATFLVKDPGSVLAAVKGYLDLGTIRLPVTATSIADLLVDEAQDNDYDFCDDEDTRRDSAAASSGTAPSLLDLLQRLRQRLARQRMAARGQLVQLWTFPVQTLASDDLFADSAKKYVWHWYKPSSPYVQKGAWESQLDAVLENGSWMAGKDLTLVVRRVSQQLWQSLEDGYMPMDPFSSEDGKE</sequence>
<gene>
    <name evidence="2" type="ORF">SPSK_02702</name>
</gene>
<dbReference type="EMBL" id="AXCR01000006">
    <property type="protein sequence ID" value="KJR86101.1"/>
    <property type="molecule type" value="Genomic_DNA"/>
</dbReference>
<protein>
    <submittedName>
        <fullName evidence="2">Uncharacterized protein</fullName>
    </submittedName>
</protein>
<evidence type="ECO:0000256" key="1">
    <source>
        <dbReference type="SAM" id="MobiDB-lite"/>
    </source>
</evidence>
<proteinExistence type="predicted"/>
<dbReference type="GeneID" id="27664846"/>
<name>A0A0F2MD82_SPOSC</name>